<evidence type="ECO:0000313" key="2">
    <source>
        <dbReference type="EMBL" id="MBW0517503.1"/>
    </source>
</evidence>
<comment type="caution">
    <text evidence="2">The sequence shown here is derived from an EMBL/GenBank/DDBJ whole genome shotgun (WGS) entry which is preliminary data.</text>
</comment>
<name>A0A9Q3EAX5_9BASI</name>
<organism evidence="2 3">
    <name type="scientific">Austropuccinia psidii MF-1</name>
    <dbReference type="NCBI Taxonomy" id="1389203"/>
    <lineage>
        <taxon>Eukaryota</taxon>
        <taxon>Fungi</taxon>
        <taxon>Dikarya</taxon>
        <taxon>Basidiomycota</taxon>
        <taxon>Pucciniomycotina</taxon>
        <taxon>Pucciniomycetes</taxon>
        <taxon>Pucciniales</taxon>
        <taxon>Sphaerophragmiaceae</taxon>
        <taxon>Austropuccinia</taxon>
    </lineage>
</organism>
<sequence>MSHTYAPARATAQAPAPAHTTAQETAPAQAFAQGIPHVSFTNCQCHLKLGPHILCLCVHVSHSCTHCIVQWAPTMSPPHAEVIHGYTELGKHIILPWCACHTHTPLALWGRLHQCHPQNINPTKAEGVL</sequence>
<evidence type="ECO:0000313" key="3">
    <source>
        <dbReference type="Proteomes" id="UP000765509"/>
    </source>
</evidence>
<protein>
    <submittedName>
        <fullName evidence="2">Uncharacterized protein</fullName>
    </submittedName>
</protein>
<proteinExistence type="predicted"/>
<keyword evidence="3" id="KW-1185">Reference proteome</keyword>
<reference evidence="2" key="1">
    <citation type="submission" date="2021-03" db="EMBL/GenBank/DDBJ databases">
        <title>Draft genome sequence of rust myrtle Austropuccinia psidii MF-1, a brazilian biotype.</title>
        <authorList>
            <person name="Quecine M.C."/>
            <person name="Pachon D.M.R."/>
            <person name="Bonatelli M.L."/>
            <person name="Correr F.H."/>
            <person name="Franceschini L.M."/>
            <person name="Leite T.F."/>
            <person name="Margarido G.R.A."/>
            <person name="Almeida C.A."/>
            <person name="Ferrarezi J.A."/>
            <person name="Labate C.A."/>
        </authorList>
    </citation>
    <scope>NUCLEOTIDE SEQUENCE</scope>
    <source>
        <strain evidence="2">MF-1</strain>
    </source>
</reference>
<feature type="region of interest" description="Disordered" evidence="1">
    <location>
        <begin position="1"/>
        <end position="24"/>
    </location>
</feature>
<dbReference type="AlphaFoldDB" id="A0A9Q3EAX5"/>
<accession>A0A9Q3EAX5</accession>
<evidence type="ECO:0000256" key="1">
    <source>
        <dbReference type="SAM" id="MobiDB-lite"/>
    </source>
</evidence>
<gene>
    <name evidence="2" type="ORF">O181_057218</name>
</gene>
<dbReference type="Proteomes" id="UP000765509">
    <property type="component" value="Unassembled WGS sequence"/>
</dbReference>
<dbReference type="EMBL" id="AVOT02025971">
    <property type="protein sequence ID" value="MBW0517503.1"/>
    <property type="molecule type" value="Genomic_DNA"/>
</dbReference>